<dbReference type="Proteomes" id="UP001221898">
    <property type="component" value="Unassembled WGS sequence"/>
</dbReference>
<protein>
    <submittedName>
        <fullName evidence="1">Uncharacterized protein</fullName>
    </submittedName>
</protein>
<accession>A0AAD7STG4</accession>
<proteinExistence type="predicted"/>
<sequence length="95" mass="10374">MQPPSSHPRPCACLAAGGRVHWRAVPGFQNPSTTEQALIQDLHNLMAHHLDGYLSHPSLPQGSKMLMSHQCSFLFLLCSGSQAQERRVTVGGTKK</sequence>
<dbReference type="AlphaFoldDB" id="A0AAD7STG4"/>
<name>A0AAD7STG4_9TELE</name>
<evidence type="ECO:0000313" key="1">
    <source>
        <dbReference type="EMBL" id="KAJ8408455.1"/>
    </source>
</evidence>
<organism evidence="1 2">
    <name type="scientific">Aldrovandia affinis</name>
    <dbReference type="NCBI Taxonomy" id="143900"/>
    <lineage>
        <taxon>Eukaryota</taxon>
        <taxon>Metazoa</taxon>
        <taxon>Chordata</taxon>
        <taxon>Craniata</taxon>
        <taxon>Vertebrata</taxon>
        <taxon>Euteleostomi</taxon>
        <taxon>Actinopterygii</taxon>
        <taxon>Neopterygii</taxon>
        <taxon>Teleostei</taxon>
        <taxon>Notacanthiformes</taxon>
        <taxon>Halosauridae</taxon>
        <taxon>Aldrovandia</taxon>
    </lineage>
</organism>
<reference evidence="1" key="1">
    <citation type="journal article" date="2023" name="Science">
        <title>Genome structures resolve the early diversification of teleost fishes.</title>
        <authorList>
            <person name="Parey E."/>
            <person name="Louis A."/>
            <person name="Montfort J."/>
            <person name="Bouchez O."/>
            <person name="Roques C."/>
            <person name="Iampietro C."/>
            <person name="Lluch J."/>
            <person name="Castinel A."/>
            <person name="Donnadieu C."/>
            <person name="Desvignes T."/>
            <person name="Floi Bucao C."/>
            <person name="Jouanno E."/>
            <person name="Wen M."/>
            <person name="Mejri S."/>
            <person name="Dirks R."/>
            <person name="Jansen H."/>
            <person name="Henkel C."/>
            <person name="Chen W.J."/>
            <person name="Zahm M."/>
            <person name="Cabau C."/>
            <person name="Klopp C."/>
            <person name="Thompson A.W."/>
            <person name="Robinson-Rechavi M."/>
            <person name="Braasch I."/>
            <person name="Lecointre G."/>
            <person name="Bobe J."/>
            <person name="Postlethwait J.H."/>
            <person name="Berthelot C."/>
            <person name="Roest Crollius H."/>
            <person name="Guiguen Y."/>
        </authorList>
    </citation>
    <scope>NUCLEOTIDE SEQUENCE</scope>
    <source>
        <strain evidence="1">NC1722</strain>
    </source>
</reference>
<dbReference type="EMBL" id="JAINUG010000035">
    <property type="protein sequence ID" value="KAJ8408455.1"/>
    <property type="molecule type" value="Genomic_DNA"/>
</dbReference>
<evidence type="ECO:0000313" key="2">
    <source>
        <dbReference type="Proteomes" id="UP001221898"/>
    </source>
</evidence>
<comment type="caution">
    <text evidence="1">The sequence shown here is derived from an EMBL/GenBank/DDBJ whole genome shotgun (WGS) entry which is preliminary data.</text>
</comment>
<keyword evidence="2" id="KW-1185">Reference proteome</keyword>
<gene>
    <name evidence="1" type="ORF">AAFF_G00258690</name>
</gene>